<dbReference type="RefSeq" id="WP_011627868.1">
    <property type="nucleotide sequence ID" value="NC_008340.1"/>
</dbReference>
<dbReference type="SUPFAM" id="SSF53448">
    <property type="entry name" value="Nucleotide-diphospho-sugar transferases"/>
    <property type="match status" value="1"/>
</dbReference>
<name>Q0ACG5_ALKEH</name>
<gene>
    <name evidence="2" type="ordered locus">Mlg_0115</name>
</gene>
<proteinExistence type="predicted"/>
<dbReference type="EMBL" id="CP000453">
    <property type="protein sequence ID" value="ABI55472.1"/>
    <property type="molecule type" value="Genomic_DNA"/>
</dbReference>
<dbReference type="PANTHER" id="PTHR43685">
    <property type="entry name" value="GLYCOSYLTRANSFERASE"/>
    <property type="match status" value="1"/>
</dbReference>
<keyword evidence="2" id="KW-0808">Transferase</keyword>
<reference evidence="3" key="1">
    <citation type="submission" date="2006-08" db="EMBL/GenBank/DDBJ databases">
        <title>Complete sequence of Alkalilimnicola ehrilichei MLHE-1.</title>
        <authorList>
            <person name="Copeland A."/>
            <person name="Lucas S."/>
            <person name="Lapidus A."/>
            <person name="Barry K."/>
            <person name="Detter J.C."/>
            <person name="Glavina del Rio T."/>
            <person name="Hammon N."/>
            <person name="Israni S."/>
            <person name="Dalin E."/>
            <person name="Tice H."/>
            <person name="Pitluck S."/>
            <person name="Sims D."/>
            <person name="Brettin T."/>
            <person name="Bruce D."/>
            <person name="Han C."/>
            <person name="Tapia R."/>
            <person name="Gilna P."/>
            <person name="Schmutz J."/>
            <person name="Larimer F."/>
            <person name="Land M."/>
            <person name="Hauser L."/>
            <person name="Kyrpides N."/>
            <person name="Mikhailova N."/>
            <person name="Oremland R.S."/>
            <person name="Hoeft S.E."/>
            <person name="Switzer-Blum J."/>
            <person name="Kulp T."/>
            <person name="King G."/>
            <person name="Tabita R."/>
            <person name="Witte B."/>
            <person name="Santini J.M."/>
            <person name="Basu P."/>
            <person name="Hollibaugh J.T."/>
            <person name="Xie G."/>
            <person name="Stolz J.F."/>
            <person name="Richardson P."/>
        </authorList>
    </citation>
    <scope>NUCLEOTIDE SEQUENCE [LARGE SCALE GENOMIC DNA]</scope>
    <source>
        <strain evidence="3">ATCC BAA-1101 / DSM 17681 / MLHE-1</strain>
    </source>
</reference>
<dbReference type="InterPro" id="IPR001173">
    <property type="entry name" value="Glyco_trans_2-like"/>
</dbReference>
<dbReference type="InterPro" id="IPR029044">
    <property type="entry name" value="Nucleotide-diphossugar_trans"/>
</dbReference>
<dbReference type="Proteomes" id="UP000001962">
    <property type="component" value="Chromosome"/>
</dbReference>
<organism evidence="2 3">
    <name type="scientific">Alkalilimnicola ehrlichii (strain ATCC BAA-1101 / DSM 17681 / MLHE-1)</name>
    <dbReference type="NCBI Taxonomy" id="187272"/>
    <lineage>
        <taxon>Bacteria</taxon>
        <taxon>Pseudomonadati</taxon>
        <taxon>Pseudomonadota</taxon>
        <taxon>Gammaproteobacteria</taxon>
        <taxon>Chromatiales</taxon>
        <taxon>Ectothiorhodospiraceae</taxon>
        <taxon>Alkalilimnicola</taxon>
    </lineage>
</organism>
<evidence type="ECO:0000313" key="3">
    <source>
        <dbReference type="Proteomes" id="UP000001962"/>
    </source>
</evidence>
<dbReference type="GO" id="GO:0016740">
    <property type="term" value="F:transferase activity"/>
    <property type="evidence" value="ECO:0007669"/>
    <property type="project" value="UniProtKB-KW"/>
</dbReference>
<dbReference type="eggNOG" id="COG0463">
    <property type="taxonomic scope" value="Bacteria"/>
</dbReference>
<keyword evidence="3" id="KW-1185">Reference proteome</keyword>
<dbReference type="CAZy" id="GT2">
    <property type="family name" value="Glycosyltransferase Family 2"/>
</dbReference>
<dbReference type="KEGG" id="aeh:Mlg_0115"/>
<dbReference type="CDD" id="cd00761">
    <property type="entry name" value="Glyco_tranf_GTA_type"/>
    <property type="match status" value="1"/>
</dbReference>
<dbReference type="Pfam" id="PF00535">
    <property type="entry name" value="Glycos_transf_2"/>
    <property type="match status" value="1"/>
</dbReference>
<feature type="domain" description="Glycosyltransferase 2-like" evidence="1">
    <location>
        <begin position="17"/>
        <end position="176"/>
    </location>
</feature>
<dbReference type="OrthoDB" id="9801954at2"/>
<protein>
    <submittedName>
        <fullName evidence="2">Glycosyl transferase, family 2</fullName>
    </submittedName>
</protein>
<dbReference type="InterPro" id="IPR050834">
    <property type="entry name" value="Glycosyltransf_2"/>
</dbReference>
<dbReference type="AlphaFoldDB" id="Q0ACG5"/>
<sequence>MLSRRTELATTDRKIAVIIPYFQRQPGLLRQCVRSVLDTKGDVDPLIIIVDDGSPIPAQDEVGDLHDGISLTIIRQKNSGPAAARNTGLDHVSGGTRFATFLDSDDCWVEQFLPDAVWALQRECELFIGNTRRKGSKPRFSWSKDSSRNIEPHKHTLINQKRDIYNFRGDFFDLMVFRSNLVSATAMAYRIDKFPSLRFPEHLFQGEDRLFKLRLSKRLKSIAFSPKVYAEEGEGVNVLDKSGWQTEGHLRLTSSYIKMSTMILNEIDLTSRQRGHVCRELSEFRRAFVATILHNIRHRKPLNWGCVRSTLRHDPYGAAFILPNVIRILGKKAIGAKNT</sequence>
<dbReference type="PANTHER" id="PTHR43685:SF2">
    <property type="entry name" value="GLYCOSYLTRANSFERASE 2-LIKE DOMAIN-CONTAINING PROTEIN"/>
    <property type="match status" value="1"/>
</dbReference>
<dbReference type="HOGENOM" id="CLU_072543_0_0_6"/>
<accession>Q0ACG5</accession>
<evidence type="ECO:0000259" key="1">
    <source>
        <dbReference type="Pfam" id="PF00535"/>
    </source>
</evidence>
<evidence type="ECO:0000313" key="2">
    <source>
        <dbReference type="EMBL" id="ABI55472.1"/>
    </source>
</evidence>
<dbReference type="Gene3D" id="3.90.550.10">
    <property type="entry name" value="Spore Coat Polysaccharide Biosynthesis Protein SpsA, Chain A"/>
    <property type="match status" value="1"/>
</dbReference>